<accession>A0ABQ2V813</accession>
<gene>
    <name evidence="1" type="ORF">GCM10010178_69930</name>
</gene>
<organism evidence="1 2">
    <name type="scientific">Lentzea flava</name>
    <dbReference type="NCBI Taxonomy" id="103732"/>
    <lineage>
        <taxon>Bacteria</taxon>
        <taxon>Bacillati</taxon>
        <taxon>Actinomycetota</taxon>
        <taxon>Actinomycetes</taxon>
        <taxon>Pseudonocardiales</taxon>
        <taxon>Pseudonocardiaceae</taxon>
        <taxon>Lentzea</taxon>
    </lineage>
</organism>
<dbReference type="EMBL" id="BMRE01000044">
    <property type="protein sequence ID" value="GGU68182.1"/>
    <property type="molecule type" value="Genomic_DNA"/>
</dbReference>
<evidence type="ECO:0000313" key="2">
    <source>
        <dbReference type="Proteomes" id="UP000649573"/>
    </source>
</evidence>
<sequence length="99" mass="10810">MRKKSGRTVRTVGGALALALGAGVVLGTVPAQADWSIYPIQLGYRGSARPSDAAAQNETRPAADRECFSKYGFRARGVTPLWLVSNSGNWYQYWRCDTN</sequence>
<proteinExistence type="predicted"/>
<protein>
    <submittedName>
        <fullName evidence="1">Uncharacterized protein</fullName>
    </submittedName>
</protein>
<dbReference type="RefSeq" id="WP_189258037.1">
    <property type="nucleotide sequence ID" value="NZ_BMRE01000044.1"/>
</dbReference>
<keyword evidence="2" id="KW-1185">Reference proteome</keyword>
<evidence type="ECO:0000313" key="1">
    <source>
        <dbReference type="EMBL" id="GGU68182.1"/>
    </source>
</evidence>
<dbReference type="Proteomes" id="UP000649573">
    <property type="component" value="Unassembled WGS sequence"/>
</dbReference>
<name>A0ABQ2V813_9PSEU</name>
<comment type="caution">
    <text evidence="1">The sequence shown here is derived from an EMBL/GenBank/DDBJ whole genome shotgun (WGS) entry which is preliminary data.</text>
</comment>
<reference evidence="2" key="1">
    <citation type="journal article" date="2019" name="Int. J. Syst. Evol. Microbiol.">
        <title>The Global Catalogue of Microorganisms (GCM) 10K type strain sequencing project: providing services to taxonomists for standard genome sequencing and annotation.</title>
        <authorList>
            <consortium name="The Broad Institute Genomics Platform"/>
            <consortium name="The Broad Institute Genome Sequencing Center for Infectious Disease"/>
            <person name="Wu L."/>
            <person name="Ma J."/>
        </authorList>
    </citation>
    <scope>NUCLEOTIDE SEQUENCE [LARGE SCALE GENOMIC DNA]</scope>
    <source>
        <strain evidence="2">JCM 3296</strain>
    </source>
</reference>